<dbReference type="Proteomes" id="UP000240988">
    <property type="component" value="Unassembled WGS sequence"/>
</dbReference>
<evidence type="ECO:0000313" key="3">
    <source>
        <dbReference type="Proteomes" id="UP000240988"/>
    </source>
</evidence>
<protein>
    <submittedName>
        <fullName evidence="2">Mycobacterium rhizamassiliense ORFan</fullName>
    </submittedName>
</protein>
<sequence>MMSYEFRAQLARYRHDRQTHEKTQRVNRQSVKKADVKKITARATSASAKLADRQVPADHTRSAGVKRPLAEWQSLRR</sequence>
<evidence type="ECO:0000256" key="1">
    <source>
        <dbReference type="SAM" id="MobiDB-lite"/>
    </source>
</evidence>
<name>A0A2U3NSM8_9MYCO</name>
<organism evidence="2 3">
    <name type="scientific">Mycobacterium rhizamassiliense</name>
    <dbReference type="NCBI Taxonomy" id="1841860"/>
    <lineage>
        <taxon>Bacteria</taxon>
        <taxon>Bacillati</taxon>
        <taxon>Actinomycetota</taxon>
        <taxon>Actinomycetes</taxon>
        <taxon>Mycobacteriales</taxon>
        <taxon>Mycobacteriaceae</taxon>
        <taxon>Mycobacterium</taxon>
    </lineage>
</organism>
<feature type="compositionally biased region" description="Basic and acidic residues" evidence="1">
    <location>
        <begin position="50"/>
        <end position="61"/>
    </location>
</feature>
<proteinExistence type="predicted"/>
<evidence type="ECO:0000313" key="2">
    <source>
        <dbReference type="EMBL" id="SPM34520.1"/>
    </source>
</evidence>
<gene>
    <name evidence="2" type="ORF">MRAB57_2339</name>
</gene>
<dbReference type="EMBL" id="FUFA01000004">
    <property type="protein sequence ID" value="SPM34520.1"/>
    <property type="molecule type" value="Genomic_DNA"/>
</dbReference>
<feature type="region of interest" description="Disordered" evidence="1">
    <location>
        <begin position="13"/>
        <end position="77"/>
    </location>
</feature>
<keyword evidence="3" id="KW-1185">Reference proteome</keyword>
<reference evidence="2 3" key="1">
    <citation type="submission" date="2017-01" db="EMBL/GenBank/DDBJ databases">
        <authorList>
            <consortium name="Urmite Genomes"/>
        </authorList>
    </citation>
    <scope>NUCLEOTIDE SEQUENCE [LARGE SCALE GENOMIC DNA]</scope>
    <source>
        <strain evidence="2 3">AB57</strain>
    </source>
</reference>
<accession>A0A2U3NSM8</accession>
<dbReference type="AlphaFoldDB" id="A0A2U3NSM8"/>